<comment type="caution">
    <text evidence="1">The sequence shown here is derived from an EMBL/GenBank/DDBJ whole genome shotgun (WGS) entry which is preliminary data.</text>
</comment>
<feature type="non-terminal residue" evidence="1">
    <location>
        <position position="1"/>
    </location>
</feature>
<name>A0A0B2UWU1_TOXCA</name>
<dbReference type="AlphaFoldDB" id="A0A0B2UWU1"/>
<keyword evidence="2" id="KW-1185">Reference proteome</keyword>
<feature type="non-terminal residue" evidence="1">
    <location>
        <position position="122"/>
    </location>
</feature>
<proteinExistence type="predicted"/>
<accession>A0A0B2UWU1</accession>
<evidence type="ECO:0000313" key="2">
    <source>
        <dbReference type="Proteomes" id="UP000031036"/>
    </source>
</evidence>
<dbReference type="Proteomes" id="UP000031036">
    <property type="component" value="Unassembled WGS sequence"/>
</dbReference>
<evidence type="ECO:0000313" key="1">
    <source>
        <dbReference type="EMBL" id="KHN73689.1"/>
    </source>
</evidence>
<dbReference type="EMBL" id="JPKZ01003079">
    <property type="protein sequence ID" value="KHN73689.1"/>
    <property type="molecule type" value="Genomic_DNA"/>
</dbReference>
<sequence>HISTTDISVNRRSLPLFVCILTKRSVCESIRKRACFASSLARILAPACLCSVQVCSFNVPYFMQAILRNVYPVHLLYVACEKVKVPELILFSNSVAVTSAPRNGHLRRAYASVLLDVAFMAV</sequence>
<gene>
    <name evidence="1" type="ORF">Tcan_01002</name>
</gene>
<organism evidence="1 2">
    <name type="scientific">Toxocara canis</name>
    <name type="common">Canine roundworm</name>
    <dbReference type="NCBI Taxonomy" id="6265"/>
    <lineage>
        <taxon>Eukaryota</taxon>
        <taxon>Metazoa</taxon>
        <taxon>Ecdysozoa</taxon>
        <taxon>Nematoda</taxon>
        <taxon>Chromadorea</taxon>
        <taxon>Rhabditida</taxon>
        <taxon>Spirurina</taxon>
        <taxon>Ascaridomorpha</taxon>
        <taxon>Ascaridoidea</taxon>
        <taxon>Toxocaridae</taxon>
        <taxon>Toxocara</taxon>
    </lineage>
</organism>
<protein>
    <submittedName>
        <fullName evidence="1">Uncharacterized protein</fullName>
    </submittedName>
</protein>
<reference evidence="1 2" key="1">
    <citation type="submission" date="2014-11" db="EMBL/GenBank/DDBJ databases">
        <title>Genetic blueprint of the zoonotic pathogen Toxocara canis.</title>
        <authorList>
            <person name="Zhu X.-Q."/>
            <person name="Korhonen P.K."/>
            <person name="Cai H."/>
            <person name="Young N.D."/>
            <person name="Nejsum P."/>
            <person name="von Samson-Himmelstjerna G."/>
            <person name="Boag P.R."/>
            <person name="Tan P."/>
            <person name="Li Q."/>
            <person name="Min J."/>
            <person name="Yang Y."/>
            <person name="Wang X."/>
            <person name="Fang X."/>
            <person name="Hall R.S."/>
            <person name="Hofmann A."/>
            <person name="Sternberg P.W."/>
            <person name="Jex A.R."/>
            <person name="Gasser R.B."/>
        </authorList>
    </citation>
    <scope>NUCLEOTIDE SEQUENCE [LARGE SCALE GENOMIC DNA]</scope>
    <source>
        <strain evidence="1">PN_DK_2014</strain>
    </source>
</reference>